<dbReference type="RefSeq" id="WP_163939229.1">
    <property type="nucleotide sequence ID" value="NZ_BMQU01000007.1"/>
</dbReference>
<evidence type="ECO:0000313" key="1">
    <source>
        <dbReference type="EMBL" id="NES11535.1"/>
    </source>
</evidence>
<dbReference type="InterPro" id="IPR005358">
    <property type="entry name" value="Puta_zinc/iron-chelating_dom"/>
</dbReference>
<comment type="caution">
    <text evidence="1">The sequence shown here is derived from an EMBL/GenBank/DDBJ whole genome shotgun (WGS) entry which is preliminary data.</text>
</comment>
<name>A0A6I5RUW5_9PSED</name>
<evidence type="ECO:0000313" key="2">
    <source>
        <dbReference type="Proteomes" id="UP000471751"/>
    </source>
</evidence>
<protein>
    <submittedName>
        <fullName evidence="1">YkgJ family cysteine cluster protein</fullName>
    </submittedName>
</protein>
<accession>A0A6I5RUW5</accession>
<organism evidence="1 2">
    <name type="scientific">Pseudomonas laurentiana</name>
    <dbReference type="NCBI Taxonomy" id="2364649"/>
    <lineage>
        <taxon>Bacteria</taxon>
        <taxon>Pseudomonadati</taxon>
        <taxon>Pseudomonadota</taxon>
        <taxon>Gammaproteobacteria</taxon>
        <taxon>Pseudomonadales</taxon>
        <taxon>Pseudomonadaceae</taxon>
        <taxon>Pseudomonas</taxon>
    </lineage>
</organism>
<dbReference type="AlphaFoldDB" id="A0A6I5RUW5"/>
<dbReference type="Proteomes" id="UP000471751">
    <property type="component" value="Unassembled WGS sequence"/>
</dbReference>
<proteinExistence type="predicted"/>
<keyword evidence="2" id="KW-1185">Reference proteome</keyword>
<reference evidence="1 2" key="1">
    <citation type="submission" date="2020-02" db="EMBL/GenBank/DDBJ databases">
        <title>Broccoli isolated Pseudomonas sp.</title>
        <authorList>
            <person name="Fujikawa T."/>
            <person name="Sawada H."/>
        </authorList>
    </citation>
    <scope>NUCLEOTIDE SEQUENCE [LARGE SCALE GENOMIC DNA]</scope>
    <source>
        <strain evidence="1 2">JCM 32154</strain>
    </source>
</reference>
<dbReference type="EMBL" id="JAAHBT010000265">
    <property type="protein sequence ID" value="NES11535.1"/>
    <property type="molecule type" value="Genomic_DNA"/>
</dbReference>
<dbReference type="Pfam" id="PF03692">
    <property type="entry name" value="CxxCxxCC"/>
    <property type="match status" value="1"/>
</dbReference>
<sequence length="157" mass="17953">MVVHSFTNPGIIARPYDRRKPNPMKPTLIAAAELDRLDTWQKYASHMCGGCMSSCCTLPVEVRIKDLIRIGVVDEFEKDEPPKNVAKRLQKEGIVERFNQKSGIFTLARMSNDDCLYLDRKSRLCTIYDKRPDTCRNHPKVGPRPGYCAYKPKPPAR</sequence>
<dbReference type="PANTHER" id="PTHR35866:SF1">
    <property type="entry name" value="YKGJ FAMILY CYSTEINE CLUSTER PROTEIN"/>
    <property type="match status" value="1"/>
</dbReference>
<gene>
    <name evidence="1" type="ORF">G3O07_20095</name>
</gene>
<dbReference type="PANTHER" id="PTHR35866">
    <property type="entry name" value="PUTATIVE-RELATED"/>
    <property type="match status" value="1"/>
</dbReference>